<dbReference type="OMA" id="CKSERNA"/>
<protein>
    <recommendedName>
        <fullName evidence="4">Methyltransferase type 11 domain-containing protein</fullName>
    </recommendedName>
</protein>
<dbReference type="EMBL" id="KQ257450">
    <property type="protein sequence ID" value="KND04335.1"/>
    <property type="molecule type" value="Genomic_DNA"/>
</dbReference>
<dbReference type="AlphaFoldDB" id="A0A0L0HTV6"/>
<name>A0A0L0HTV6_SPIPD</name>
<evidence type="ECO:0008006" key="4">
    <source>
        <dbReference type="Google" id="ProtNLM"/>
    </source>
</evidence>
<dbReference type="SUPFAM" id="SSF53335">
    <property type="entry name" value="S-adenosyl-L-methionine-dependent methyltransferases"/>
    <property type="match status" value="1"/>
</dbReference>
<dbReference type="eggNOG" id="ENOG502S88X">
    <property type="taxonomic scope" value="Eukaryota"/>
</dbReference>
<dbReference type="Proteomes" id="UP000053201">
    <property type="component" value="Unassembled WGS sequence"/>
</dbReference>
<gene>
    <name evidence="2" type="ORF">SPPG_00066</name>
</gene>
<organism evidence="2 3">
    <name type="scientific">Spizellomyces punctatus (strain DAOM BR117)</name>
    <dbReference type="NCBI Taxonomy" id="645134"/>
    <lineage>
        <taxon>Eukaryota</taxon>
        <taxon>Fungi</taxon>
        <taxon>Fungi incertae sedis</taxon>
        <taxon>Chytridiomycota</taxon>
        <taxon>Chytridiomycota incertae sedis</taxon>
        <taxon>Chytridiomycetes</taxon>
        <taxon>Spizellomycetales</taxon>
        <taxon>Spizellomycetaceae</taxon>
        <taxon>Spizellomyces</taxon>
    </lineage>
</organism>
<dbReference type="InParanoid" id="A0A0L0HTV6"/>
<reference evidence="2 3" key="1">
    <citation type="submission" date="2009-08" db="EMBL/GenBank/DDBJ databases">
        <title>The Genome Sequence of Spizellomyces punctatus strain DAOM BR117.</title>
        <authorList>
            <consortium name="The Broad Institute Genome Sequencing Platform"/>
            <person name="Russ C."/>
            <person name="Cuomo C."/>
            <person name="Shea T."/>
            <person name="Young S.K."/>
            <person name="Zeng Q."/>
            <person name="Koehrsen M."/>
            <person name="Haas B."/>
            <person name="Borodovsky M."/>
            <person name="Guigo R."/>
            <person name="Alvarado L."/>
            <person name="Berlin A."/>
            <person name="Bochicchio J."/>
            <person name="Borenstein D."/>
            <person name="Chapman S."/>
            <person name="Chen Z."/>
            <person name="Engels R."/>
            <person name="Freedman E."/>
            <person name="Gellesch M."/>
            <person name="Goldberg J."/>
            <person name="Griggs A."/>
            <person name="Gujja S."/>
            <person name="Heiman D."/>
            <person name="Hepburn T."/>
            <person name="Howarth C."/>
            <person name="Jen D."/>
            <person name="Larson L."/>
            <person name="Lewis B."/>
            <person name="Mehta T."/>
            <person name="Park D."/>
            <person name="Pearson M."/>
            <person name="Roberts A."/>
            <person name="Saif S."/>
            <person name="Shenoy N."/>
            <person name="Sisk P."/>
            <person name="Stolte C."/>
            <person name="Sykes S."/>
            <person name="Thomson T."/>
            <person name="Walk T."/>
            <person name="White J."/>
            <person name="Yandava C."/>
            <person name="Burger G."/>
            <person name="Gray M.W."/>
            <person name="Holland P.W.H."/>
            <person name="King N."/>
            <person name="Lang F.B.F."/>
            <person name="Roger A.J."/>
            <person name="Ruiz-Trillo I."/>
            <person name="Lander E."/>
            <person name="Nusbaum C."/>
        </authorList>
    </citation>
    <scope>NUCLEOTIDE SEQUENCE [LARGE SCALE GENOMIC DNA]</scope>
    <source>
        <strain evidence="2 3">DAOM BR117</strain>
    </source>
</reference>
<dbReference type="Gene3D" id="3.40.50.150">
    <property type="entry name" value="Vaccinia Virus protein VP39"/>
    <property type="match status" value="1"/>
</dbReference>
<dbReference type="OrthoDB" id="9991036at2759"/>
<evidence type="ECO:0000313" key="3">
    <source>
        <dbReference type="Proteomes" id="UP000053201"/>
    </source>
</evidence>
<accession>A0A0L0HTV6</accession>
<evidence type="ECO:0000256" key="1">
    <source>
        <dbReference type="SAM" id="SignalP"/>
    </source>
</evidence>
<keyword evidence="3" id="KW-1185">Reference proteome</keyword>
<feature type="chain" id="PRO_5005540169" description="Methyltransferase type 11 domain-containing protein" evidence="1">
    <location>
        <begin position="28"/>
        <end position="332"/>
    </location>
</feature>
<proteinExistence type="predicted"/>
<dbReference type="RefSeq" id="XP_016612374.1">
    <property type="nucleotide sequence ID" value="XM_016748401.1"/>
</dbReference>
<dbReference type="VEuPathDB" id="FungiDB:SPPG_00066"/>
<keyword evidence="1" id="KW-0732">Signal</keyword>
<sequence>MNPRMSRRMRTVLLLLFICTFIFLLSSLRSPATDDATNLEPSIPAASKLQPRVPDQILLQQSSEAEPAPPVEVVTPQVDPDAERKNTFVSIFENNGWGNPESRSGPGSTVRNTARIRNFIDTVINHFSIQTFLDAPCGDCNWQPGIPSFSKIAYTGADIVPNVIIQNMRKYLYKPNMRFVNLDLAMDAVPHDAFDAILCRDAIQHLPLEDGLKIYSNFQRSGAKYLITNFHDPRKGNFQNTNIKPGDFYHNNPLLPPFNFSLPLFYTIDASDEHLVQNMWERKYVAVWRLPVIGLGNGTAFVPDEEAAKKGIVPVSDEGRSILEELGLLRSA</sequence>
<dbReference type="InterPro" id="IPR029063">
    <property type="entry name" value="SAM-dependent_MTases_sf"/>
</dbReference>
<dbReference type="GeneID" id="27683818"/>
<evidence type="ECO:0000313" key="2">
    <source>
        <dbReference type="EMBL" id="KND04335.1"/>
    </source>
</evidence>
<feature type="signal peptide" evidence="1">
    <location>
        <begin position="1"/>
        <end position="27"/>
    </location>
</feature>